<evidence type="ECO:0000256" key="5">
    <source>
        <dbReference type="ARBA" id="ARBA00023136"/>
    </source>
</evidence>
<name>A0A1T5A1U1_9FIRM</name>
<sequence>MDKNESISLNLITKHSLKNLILELPKRFARDNISQTGGQLAYFFLLSVFPFLIFLNALLGFLNISVESIIREISAIAPEEIVVLLRGYLESVVETRNTSLLSIGLLASLFSASKAVDSLIIALNTAYGVENKRNFITKKAVSIFFTLILGFAIVISLLLPALGKNVAFLIADFFRISNIIVFVWVYIRWVIVFFILFITIALLYHIVPYVNQPFKNSLPGTFFAVTSWLLVSYGFGIYVNNFANYSAVYGSIGAVIALMFWLYLTGIILVLGGEINDILYRYYETSNSKNDEVKIAPKTDEAILDDKFNELKETLIDSN</sequence>
<dbReference type="PANTHER" id="PTHR30213">
    <property type="entry name" value="INNER MEMBRANE PROTEIN YHJD"/>
    <property type="match status" value="1"/>
</dbReference>
<protein>
    <submittedName>
        <fullName evidence="7">Membrane protein</fullName>
    </submittedName>
</protein>
<dbReference type="AlphaFoldDB" id="A0A1T5A1U1"/>
<evidence type="ECO:0000313" key="7">
    <source>
        <dbReference type="EMBL" id="SKB28727.1"/>
    </source>
</evidence>
<feature type="transmembrane region" description="Helical" evidence="6">
    <location>
        <begin position="218"/>
        <end position="239"/>
    </location>
</feature>
<proteinExistence type="predicted"/>
<accession>A0A1T5A1U1</accession>
<keyword evidence="5 6" id="KW-0472">Membrane</keyword>
<keyword evidence="4 6" id="KW-1133">Transmembrane helix</keyword>
<evidence type="ECO:0000256" key="1">
    <source>
        <dbReference type="ARBA" id="ARBA00004651"/>
    </source>
</evidence>
<dbReference type="Pfam" id="PF03631">
    <property type="entry name" value="Virul_fac_BrkB"/>
    <property type="match status" value="1"/>
</dbReference>
<dbReference type="PANTHER" id="PTHR30213:SF0">
    <property type="entry name" value="UPF0761 MEMBRANE PROTEIN YIHY"/>
    <property type="match status" value="1"/>
</dbReference>
<evidence type="ECO:0000256" key="4">
    <source>
        <dbReference type="ARBA" id="ARBA00022989"/>
    </source>
</evidence>
<dbReference type="InterPro" id="IPR017039">
    <property type="entry name" value="Virul_fac_BrkB"/>
</dbReference>
<keyword evidence="2" id="KW-1003">Cell membrane</keyword>
<gene>
    <name evidence="7" type="ORF">SAMN02745120_0645</name>
</gene>
<feature type="transmembrane region" description="Helical" evidence="6">
    <location>
        <begin position="140"/>
        <end position="159"/>
    </location>
</feature>
<keyword evidence="8" id="KW-1185">Reference proteome</keyword>
<evidence type="ECO:0000256" key="2">
    <source>
        <dbReference type="ARBA" id="ARBA00022475"/>
    </source>
</evidence>
<reference evidence="8" key="1">
    <citation type="submission" date="2017-02" db="EMBL/GenBank/DDBJ databases">
        <authorList>
            <person name="Varghese N."/>
            <person name="Submissions S."/>
        </authorList>
    </citation>
    <scope>NUCLEOTIDE SEQUENCE [LARGE SCALE GENOMIC DNA]</scope>
    <source>
        <strain evidence="8">ATCC 35199</strain>
    </source>
</reference>
<keyword evidence="3 6" id="KW-0812">Transmembrane</keyword>
<dbReference type="GO" id="GO:0005886">
    <property type="term" value="C:plasma membrane"/>
    <property type="evidence" value="ECO:0007669"/>
    <property type="project" value="UniProtKB-SubCell"/>
</dbReference>
<evidence type="ECO:0000256" key="3">
    <source>
        <dbReference type="ARBA" id="ARBA00022692"/>
    </source>
</evidence>
<evidence type="ECO:0000313" key="8">
    <source>
        <dbReference type="Proteomes" id="UP000243406"/>
    </source>
</evidence>
<dbReference type="OrthoDB" id="9775903at2"/>
<feature type="transmembrane region" description="Helical" evidence="6">
    <location>
        <begin position="40"/>
        <end position="62"/>
    </location>
</feature>
<feature type="transmembrane region" description="Helical" evidence="6">
    <location>
        <begin position="179"/>
        <end position="206"/>
    </location>
</feature>
<dbReference type="NCBIfam" id="TIGR00765">
    <property type="entry name" value="yihY_not_rbn"/>
    <property type="match status" value="1"/>
</dbReference>
<dbReference type="RefSeq" id="WP_159446372.1">
    <property type="nucleotide sequence ID" value="NZ_FUYN01000001.1"/>
</dbReference>
<evidence type="ECO:0000256" key="6">
    <source>
        <dbReference type="SAM" id="Phobius"/>
    </source>
</evidence>
<comment type="subcellular location">
    <subcellularLocation>
        <location evidence="1">Cell membrane</location>
        <topology evidence="1">Multi-pass membrane protein</topology>
    </subcellularLocation>
</comment>
<dbReference type="PIRSF" id="PIRSF035875">
    <property type="entry name" value="RNase_BN"/>
    <property type="match status" value="1"/>
</dbReference>
<dbReference type="Proteomes" id="UP000243406">
    <property type="component" value="Unassembled WGS sequence"/>
</dbReference>
<organism evidence="7 8">
    <name type="scientific">Acetoanaerobium noterae</name>
    <dbReference type="NCBI Taxonomy" id="745369"/>
    <lineage>
        <taxon>Bacteria</taxon>
        <taxon>Bacillati</taxon>
        <taxon>Bacillota</taxon>
        <taxon>Clostridia</taxon>
        <taxon>Peptostreptococcales</taxon>
        <taxon>Filifactoraceae</taxon>
        <taxon>Acetoanaerobium</taxon>
    </lineage>
</organism>
<dbReference type="EMBL" id="FUYN01000001">
    <property type="protein sequence ID" value="SKB28727.1"/>
    <property type="molecule type" value="Genomic_DNA"/>
</dbReference>
<feature type="transmembrane region" description="Helical" evidence="6">
    <location>
        <begin position="245"/>
        <end position="271"/>
    </location>
</feature>